<sequence length="150" mass="16902">FLERFTRFIEWPAESAVSDTTESFVLGVIGENPFGSILEQLYATQKIKNKKVDIQPLSNLDEISGCHLLFISKSKEKELSKILSLTKDKPILTISDANGFAENGVLINLYLAENKIRFEINEKAVRDSRLSISYLLLNAAKIINPVEDKE</sequence>
<proteinExistence type="predicted"/>
<feature type="non-terminal residue" evidence="1">
    <location>
        <position position="1"/>
    </location>
</feature>
<dbReference type="InterPro" id="IPR025293">
    <property type="entry name" value="YfiR/HmsC-like"/>
</dbReference>
<evidence type="ECO:0000313" key="1">
    <source>
        <dbReference type="EMBL" id="GAF90436.1"/>
    </source>
</evidence>
<reference evidence="1" key="1">
    <citation type="journal article" date="2014" name="Front. Microbiol.">
        <title>High frequency of phylogenetically diverse reductive dehalogenase-homologous genes in deep subseafloor sedimentary metagenomes.</title>
        <authorList>
            <person name="Kawai M."/>
            <person name="Futagami T."/>
            <person name="Toyoda A."/>
            <person name="Takaki Y."/>
            <person name="Nishi S."/>
            <person name="Hori S."/>
            <person name="Arai W."/>
            <person name="Tsubouchi T."/>
            <person name="Morono Y."/>
            <person name="Uchiyama I."/>
            <person name="Ito T."/>
            <person name="Fujiyama A."/>
            <person name="Inagaki F."/>
            <person name="Takami H."/>
        </authorList>
    </citation>
    <scope>NUCLEOTIDE SEQUENCE</scope>
    <source>
        <strain evidence="1">Expedition CK06-06</strain>
    </source>
</reference>
<dbReference type="AlphaFoldDB" id="X0TTC4"/>
<comment type="caution">
    <text evidence="1">The sequence shown here is derived from an EMBL/GenBank/DDBJ whole genome shotgun (WGS) entry which is preliminary data.</text>
</comment>
<protein>
    <recommendedName>
        <fullName evidence="2">DUF4154 domain-containing protein</fullName>
    </recommendedName>
</protein>
<dbReference type="Pfam" id="PF13689">
    <property type="entry name" value="DUF4154"/>
    <property type="match status" value="1"/>
</dbReference>
<organism evidence="1">
    <name type="scientific">marine sediment metagenome</name>
    <dbReference type="NCBI Taxonomy" id="412755"/>
    <lineage>
        <taxon>unclassified sequences</taxon>
        <taxon>metagenomes</taxon>
        <taxon>ecological metagenomes</taxon>
    </lineage>
</organism>
<evidence type="ECO:0008006" key="2">
    <source>
        <dbReference type="Google" id="ProtNLM"/>
    </source>
</evidence>
<name>X0TTC4_9ZZZZ</name>
<gene>
    <name evidence="1" type="ORF">S01H1_18912</name>
</gene>
<accession>X0TTC4</accession>
<dbReference type="EMBL" id="BARS01010162">
    <property type="protein sequence ID" value="GAF90436.1"/>
    <property type="molecule type" value="Genomic_DNA"/>
</dbReference>